<sequence length="586" mass="68706">MLTKYKESDPNISKIINSISNNDRKIIHSISNNDPNFIILDLDEITNTNLEDYILNALKSNDFVRCITPNNYYLPDIQCQIRPYEYHPIINKLHNNLVKYQKFPSDYIQALFCSLSYQDLEKSKNQNVSFEINDLINSETCNQRNEFLKNWKIDKIFNDKKYPYLGVLYVNDRQKQVVLTSRGAHIHLEDLFNENSLLKNNPKKFLEKNFDTTNILKLMQMISHKIYKEWIEKKGYSLSLTGHGIGGWYSGLIWFNLPQESDRRNVKVVAFDSPGDQNKIKDHHYNHVTYLSNFNFFNTCSNHQGLVYSFEIDEKITNDQRFSQWLNSTDPQFINFILNGFYCFNQTGIENFLSCFHQNTGKINYDKLKNVVNCPQIIWDKDDSLIQLEIPSILEGAKVIWGVFLGYIAHNKLRLSNNYLNIIFGDKLNSVDIKSYQINKNTKMSKLDFKILKEKIFNEQVEDDESFISHFIKRLRKNLEFSESGNYFTIRIKDKNDFKSEKEAVDFLEIESIDQLNGILLEMESIRGHLNKNDNNQNIVPVNNNKSKDMQSTNDLNTRNQKETCESVCTSKAEADFRPLTQRPVK</sequence>
<dbReference type="EMBL" id="CAJNOC010001956">
    <property type="protein sequence ID" value="CAF0903089.1"/>
    <property type="molecule type" value="Genomic_DNA"/>
</dbReference>
<comment type="caution">
    <text evidence="2">The sequence shown here is derived from an EMBL/GenBank/DDBJ whole genome shotgun (WGS) entry which is preliminary data.</text>
</comment>
<protein>
    <submittedName>
        <fullName evidence="2">Uncharacterized protein</fullName>
    </submittedName>
</protein>
<evidence type="ECO:0000313" key="2">
    <source>
        <dbReference type="EMBL" id="CAF0903089.1"/>
    </source>
</evidence>
<dbReference type="Gene3D" id="3.40.50.1820">
    <property type="entry name" value="alpha/beta hydrolase"/>
    <property type="match status" value="1"/>
</dbReference>
<dbReference type="SUPFAM" id="SSF53474">
    <property type="entry name" value="alpha/beta-Hydrolases"/>
    <property type="match status" value="1"/>
</dbReference>
<feature type="compositionally biased region" description="Low complexity" evidence="1">
    <location>
        <begin position="533"/>
        <end position="545"/>
    </location>
</feature>
<name>A0A813ZQZ5_9BILA</name>
<dbReference type="AlphaFoldDB" id="A0A813ZQZ5"/>
<accession>A0A813ZQZ5</accession>
<proteinExistence type="predicted"/>
<dbReference type="InterPro" id="IPR029058">
    <property type="entry name" value="AB_hydrolase_fold"/>
</dbReference>
<feature type="region of interest" description="Disordered" evidence="1">
    <location>
        <begin position="531"/>
        <end position="563"/>
    </location>
</feature>
<dbReference type="Proteomes" id="UP000663879">
    <property type="component" value="Unassembled WGS sequence"/>
</dbReference>
<keyword evidence="3" id="KW-1185">Reference proteome</keyword>
<evidence type="ECO:0000313" key="3">
    <source>
        <dbReference type="Proteomes" id="UP000663879"/>
    </source>
</evidence>
<feature type="compositionally biased region" description="Polar residues" evidence="1">
    <location>
        <begin position="550"/>
        <end position="559"/>
    </location>
</feature>
<organism evidence="2 3">
    <name type="scientific">Brachionus calyciflorus</name>
    <dbReference type="NCBI Taxonomy" id="104777"/>
    <lineage>
        <taxon>Eukaryota</taxon>
        <taxon>Metazoa</taxon>
        <taxon>Spiralia</taxon>
        <taxon>Gnathifera</taxon>
        <taxon>Rotifera</taxon>
        <taxon>Eurotatoria</taxon>
        <taxon>Monogononta</taxon>
        <taxon>Pseudotrocha</taxon>
        <taxon>Ploima</taxon>
        <taxon>Brachionidae</taxon>
        <taxon>Brachionus</taxon>
    </lineage>
</organism>
<gene>
    <name evidence="2" type="ORF">OXX778_LOCUS11501</name>
</gene>
<reference evidence="2" key="1">
    <citation type="submission" date="2021-02" db="EMBL/GenBank/DDBJ databases">
        <authorList>
            <person name="Nowell W R."/>
        </authorList>
    </citation>
    <scope>NUCLEOTIDE SEQUENCE</scope>
    <source>
        <strain evidence="2">Ploen Becks lab</strain>
    </source>
</reference>
<evidence type="ECO:0000256" key="1">
    <source>
        <dbReference type="SAM" id="MobiDB-lite"/>
    </source>
</evidence>